<organism evidence="1 2">
    <name type="scientific">Candidatus Pseudogracilibacillus intestinigallinarum</name>
    <dbReference type="NCBI Taxonomy" id="2838742"/>
    <lineage>
        <taxon>Bacteria</taxon>
        <taxon>Bacillati</taxon>
        <taxon>Bacillota</taxon>
        <taxon>Bacilli</taxon>
        <taxon>Bacillales</taxon>
        <taxon>Bacillaceae</taxon>
        <taxon>Pseudogracilibacillus</taxon>
    </lineage>
</organism>
<dbReference type="EMBL" id="DXHX01000027">
    <property type="protein sequence ID" value="HIV73808.1"/>
    <property type="molecule type" value="Genomic_DNA"/>
</dbReference>
<dbReference type="InterPro" id="IPR037175">
    <property type="entry name" value="KFase_sf"/>
</dbReference>
<evidence type="ECO:0000313" key="2">
    <source>
        <dbReference type="Proteomes" id="UP000823937"/>
    </source>
</evidence>
<dbReference type="Pfam" id="PF04199">
    <property type="entry name" value="Cyclase"/>
    <property type="match status" value="1"/>
</dbReference>
<accession>A0A9D1PLW4</accession>
<dbReference type="Gene3D" id="3.50.30.50">
    <property type="entry name" value="Putative cyclase"/>
    <property type="match status" value="2"/>
</dbReference>
<reference evidence="1" key="2">
    <citation type="submission" date="2021-04" db="EMBL/GenBank/DDBJ databases">
        <authorList>
            <person name="Gilroy R."/>
        </authorList>
    </citation>
    <scope>NUCLEOTIDE SEQUENCE</scope>
    <source>
        <strain evidence="1">CHK169-2315</strain>
    </source>
</reference>
<comment type="caution">
    <text evidence="1">The sequence shown here is derived from an EMBL/GenBank/DDBJ whole genome shotgun (WGS) entry which is preliminary data.</text>
</comment>
<name>A0A9D1PLW4_9BACI</name>
<dbReference type="GO" id="GO:0004061">
    <property type="term" value="F:arylformamidase activity"/>
    <property type="evidence" value="ECO:0007669"/>
    <property type="project" value="InterPro"/>
</dbReference>
<protein>
    <submittedName>
        <fullName evidence="1">Cyclase family protein</fullName>
    </submittedName>
</protein>
<dbReference type="InterPro" id="IPR007325">
    <property type="entry name" value="KFase/CYL"/>
</dbReference>
<dbReference type="PANTHER" id="PTHR31118">
    <property type="entry name" value="CYCLASE-LIKE PROTEIN 2"/>
    <property type="match status" value="1"/>
</dbReference>
<proteinExistence type="predicted"/>
<dbReference type="PANTHER" id="PTHR31118:SF12">
    <property type="entry name" value="CYCLASE-LIKE PROTEIN 2"/>
    <property type="match status" value="1"/>
</dbReference>
<gene>
    <name evidence="1" type="ORF">H9895_01865</name>
</gene>
<evidence type="ECO:0000313" key="1">
    <source>
        <dbReference type="EMBL" id="HIV73808.1"/>
    </source>
</evidence>
<dbReference type="SUPFAM" id="SSF102198">
    <property type="entry name" value="Putative cyclase"/>
    <property type="match status" value="1"/>
</dbReference>
<dbReference type="AlphaFoldDB" id="A0A9D1PLW4"/>
<reference evidence="1" key="1">
    <citation type="journal article" date="2021" name="PeerJ">
        <title>Extensive microbial diversity within the chicken gut microbiome revealed by metagenomics and culture.</title>
        <authorList>
            <person name="Gilroy R."/>
            <person name="Ravi A."/>
            <person name="Getino M."/>
            <person name="Pursley I."/>
            <person name="Horton D.L."/>
            <person name="Alikhan N.F."/>
            <person name="Baker D."/>
            <person name="Gharbi K."/>
            <person name="Hall N."/>
            <person name="Watson M."/>
            <person name="Adriaenssens E.M."/>
            <person name="Foster-Nyarko E."/>
            <person name="Jarju S."/>
            <person name="Secka A."/>
            <person name="Antonio M."/>
            <person name="Oren A."/>
            <person name="Chaudhuri R.R."/>
            <person name="La Ragione R."/>
            <person name="Hildebrand F."/>
            <person name="Pallen M.J."/>
        </authorList>
    </citation>
    <scope>NUCLEOTIDE SEQUENCE</scope>
    <source>
        <strain evidence="1">CHK169-2315</strain>
    </source>
</reference>
<dbReference type="GO" id="GO:0019441">
    <property type="term" value="P:L-tryptophan catabolic process to kynurenine"/>
    <property type="evidence" value="ECO:0007669"/>
    <property type="project" value="InterPro"/>
</dbReference>
<sequence length="171" mass="19442">MKVIDLTVTLNEKMDVYPGDPAVTIEKVHTYDKNGWELRKLTLGTHTGTHVDAFSHMHKGKANLDEMPIERFFGEAQVVQIDAQWPREIGLFFTAPLDETYIDKLLHAKPSFVGGEMTERLERMLLANDIITYTDLINLEKIPFHQTFTFYGLPLKIEKGDGSPVRAIAIL</sequence>
<dbReference type="Proteomes" id="UP000823937">
    <property type="component" value="Unassembled WGS sequence"/>
</dbReference>